<dbReference type="PANTHER" id="PTHR28626:SF3">
    <property type="entry name" value="SRR1-LIKE PROTEIN"/>
    <property type="match status" value="1"/>
</dbReference>
<evidence type="ECO:0000256" key="2">
    <source>
        <dbReference type="SAM" id="MobiDB-lite"/>
    </source>
</evidence>
<accession>A0AAV1HPY1</accession>
<gene>
    <name evidence="4" type="ORF">CVIRNUC_000111</name>
</gene>
<feature type="domain" description="SRR1-like" evidence="3">
    <location>
        <begin position="178"/>
        <end position="325"/>
    </location>
</feature>
<dbReference type="AlphaFoldDB" id="A0AAV1HPY1"/>
<dbReference type="Proteomes" id="UP001314263">
    <property type="component" value="Unassembled WGS sequence"/>
</dbReference>
<feature type="compositionally biased region" description="Low complexity" evidence="2">
    <location>
        <begin position="91"/>
        <end position="113"/>
    </location>
</feature>
<sequence>MRVPAENLCRQQCGMTPGVHSVSAHVMPARRLKCTAMAKGFADRSVANVDLPPGASKQRSRKKVDRRKRISHELEELQAAEQQISTRAPLPQSQQSNGSQPNSARPSQQQQQLRPEELESMAKKLQEEVLKLREEIRSSTFYRGFLATFQGAQKPAADAEPTGGSSTSDSHPRHPSWRWESVTHMVMYGLGSPKASKAARYQLAFALLITELLPGLREALDTYDPAFSDVDRALLASLGVTVHGTDEQCARVAQGQTLFYMPHCITAGFNNVLQANSSCLDRIAILGNSFLGYRISWKIARSQREEIMEILRLMEAKRIIEIPIEEGDMEGVSDRAFYRQSMHLFTPPG</sequence>
<dbReference type="InterPro" id="IPR040044">
    <property type="entry name" value="SRR1L"/>
</dbReference>
<dbReference type="GO" id="GO:0005737">
    <property type="term" value="C:cytoplasm"/>
    <property type="evidence" value="ECO:0007669"/>
    <property type="project" value="TreeGrafter"/>
</dbReference>
<dbReference type="PANTHER" id="PTHR28626">
    <property type="entry name" value="SRR1-LIKE PROTEIN"/>
    <property type="match status" value="1"/>
</dbReference>
<proteinExistence type="inferred from homology"/>
<dbReference type="Pfam" id="PF07985">
    <property type="entry name" value="SRR1"/>
    <property type="match status" value="1"/>
</dbReference>
<keyword evidence="5" id="KW-1185">Reference proteome</keyword>
<dbReference type="GO" id="GO:0005634">
    <property type="term" value="C:nucleus"/>
    <property type="evidence" value="ECO:0007669"/>
    <property type="project" value="TreeGrafter"/>
</dbReference>
<comment type="similarity">
    <text evidence="1">Belongs to the SRR1 family.</text>
</comment>
<feature type="region of interest" description="Disordered" evidence="2">
    <location>
        <begin position="153"/>
        <end position="175"/>
    </location>
</feature>
<evidence type="ECO:0000256" key="1">
    <source>
        <dbReference type="ARBA" id="ARBA00009856"/>
    </source>
</evidence>
<dbReference type="EMBL" id="CAUYUE010000001">
    <property type="protein sequence ID" value="CAK0732295.1"/>
    <property type="molecule type" value="Genomic_DNA"/>
</dbReference>
<organism evidence="4 5">
    <name type="scientific">Coccomyxa viridis</name>
    <dbReference type="NCBI Taxonomy" id="1274662"/>
    <lineage>
        <taxon>Eukaryota</taxon>
        <taxon>Viridiplantae</taxon>
        <taxon>Chlorophyta</taxon>
        <taxon>core chlorophytes</taxon>
        <taxon>Trebouxiophyceae</taxon>
        <taxon>Trebouxiophyceae incertae sedis</taxon>
        <taxon>Coccomyxaceae</taxon>
        <taxon>Coccomyxa</taxon>
    </lineage>
</organism>
<reference evidence="4 5" key="1">
    <citation type="submission" date="2023-10" db="EMBL/GenBank/DDBJ databases">
        <authorList>
            <person name="Maclean D."/>
            <person name="Macfadyen A."/>
        </authorList>
    </citation>
    <scope>NUCLEOTIDE SEQUENCE [LARGE SCALE GENOMIC DNA]</scope>
</reference>
<feature type="region of interest" description="Disordered" evidence="2">
    <location>
        <begin position="81"/>
        <end position="116"/>
    </location>
</feature>
<feature type="region of interest" description="Disordered" evidence="2">
    <location>
        <begin position="47"/>
        <end position="69"/>
    </location>
</feature>
<comment type="caution">
    <text evidence="4">The sequence shown here is derived from an EMBL/GenBank/DDBJ whole genome shotgun (WGS) entry which is preliminary data.</text>
</comment>
<name>A0AAV1HPY1_9CHLO</name>
<feature type="compositionally biased region" description="Basic residues" evidence="2">
    <location>
        <begin position="58"/>
        <end position="69"/>
    </location>
</feature>
<protein>
    <recommendedName>
        <fullName evidence="3">SRR1-like domain-containing protein</fullName>
    </recommendedName>
</protein>
<evidence type="ECO:0000313" key="5">
    <source>
        <dbReference type="Proteomes" id="UP001314263"/>
    </source>
</evidence>
<evidence type="ECO:0000313" key="4">
    <source>
        <dbReference type="EMBL" id="CAK0732295.1"/>
    </source>
</evidence>
<dbReference type="InterPro" id="IPR012942">
    <property type="entry name" value="SRR1-like"/>
</dbReference>
<evidence type="ECO:0000259" key="3">
    <source>
        <dbReference type="Pfam" id="PF07985"/>
    </source>
</evidence>